<name>A0A1H2PMQ1_9BURK</name>
<protein>
    <submittedName>
        <fullName evidence="2">Uncharacterized protein</fullName>
    </submittedName>
</protein>
<evidence type="ECO:0000313" key="2">
    <source>
        <dbReference type="EMBL" id="SDV47945.1"/>
    </source>
</evidence>
<accession>A0A1H2PMQ1</accession>
<dbReference type="EMBL" id="FNLO01000004">
    <property type="protein sequence ID" value="SDV47945.1"/>
    <property type="molecule type" value="Genomic_DNA"/>
</dbReference>
<dbReference type="AlphaFoldDB" id="A0A1H2PMQ1"/>
<reference evidence="3" key="1">
    <citation type="submission" date="2016-09" db="EMBL/GenBank/DDBJ databases">
        <authorList>
            <person name="Varghese N."/>
            <person name="Submissions S."/>
        </authorList>
    </citation>
    <scope>NUCLEOTIDE SEQUENCE [LARGE SCALE GENOMIC DNA]</scope>
    <source>
        <strain evidence="3">JS23</strain>
    </source>
</reference>
<organism evidence="2 3">
    <name type="scientific">Chitinasiproducens palmae</name>
    <dbReference type="NCBI Taxonomy" id="1770053"/>
    <lineage>
        <taxon>Bacteria</taxon>
        <taxon>Pseudomonadati</taxon>
        <taxon>Pseudomonadota</taxon>
        <taxon>Betaproteobacteria</taxon>
        <taxon>Burkholderiales</taxon>
        <taxon>Burkholderiaceae</taxon>
        <taxon>Chitinasiproducens</taxon>
    </lineage>
</organism>
<keyword evidence="3" id="KW-1185">Reference proteome</keyword>
<gene>
    <name evidence="2" type="ORF">SAMN05216551_10421</name>
</gene>
<feature type="region of interest" description="Disordered" evidence="1">
    <location>
        <begin position="154"/>
        <end position="174"/>
    </location>
</feature>
<dbReference type="RefSeq" id="WP_091906762.1">
    <property type="nucleotide sequence ID" value="NZ_FNLO01000004.1"/>
</dbReference>
<evidence type="ECO:0000256" key="1">
    <source>
        <dbReference type="SAM" id="MobiDB-lite"/>
    </source>
</evidence>
<sequence>MKAPKKRTRSYDPTRWLRRVEAGAQRRRDASTLSHEQTLDVGIACRLSLDRLRQGGDESSWHTLALAFNVSLILCERGVCESYLPEIIAGQEALMRIKKRTRTARSWAMDGAGRQAIEIALDVHEAHMEGCTQGEIRLAIREVERRMAAGDVFEESAEQQLTTPTTPAEQAVIG</sequence>
<dbReference type="STRING" id="1770053.SAMN05216551_10421"/>
<dbReference type="Proteomes" id="UP000243719">
    <property type="component" value="Unassembled WGS sequence"/>
</dbReference>
<evidence type="ECO:0000313" key="3">
    <source>
        <dbReference type="Proteomes" id="UP000243719"/>
    </source>
</evidence>
<feature type="compositionally biased region" description="Polar residues" evidence="1">
    <location>
        <begin position="158"/>
        <end position="168"/>
    </location>
</feature>
<dbReference type="OrthoDB" id="9094090at2"/>
<proteinExistence type="predicted"/>